<feature type="domain" description="ABC transmembrane type-1" evidence="6">
    <location>
        <begin position="23"/>
        <end position="220"/>
    </location>
</feature>
<name>A0A1I0EDQ5_9FIRM</name>
<dbReference type="RefSeq" id="WP_092478459.1">
    <property type="nucleotide sequence ID" value="NZ_FOHN01000020.1"/>
</dbReference>
<comment type="subcellular location">
    <subcellularLocation>
        <location evidence="1">Membrane</location>
        <topology evidence="1">Multi-pass membrane protein</topology>
    </subcellularLocation>
</comment>
<evidence type="ECO:0000313" key="8">
    <source>
        <dbReference type="Proteomes" id="UP000199800"/>
    </source>
</evidence>
<feature type="transmembrane region" description="Helical" evidence="5">
    <location>
        <begin position="94"/>
        <end position="113"/>
    </location>
</feature>
<keyword evidence="2 5" id="KW-0812">Transmembrane</keyword>
<dbReference type="OrthoDB" id="9781724at2"/>
<evidence type="ECO:0000256" key="3">
    <source>
        <dbReference type="ARBA" id="ARBA00022989"/>
    </source>
</evidence>
<gene>
    <name evidence="7" type="ORF">SAMN04487772_12021</name>
</gene>
<dbReference type="PANTHER" id="PTHR43632:SF1">
    <property type="entry name" value="PERMEASE COMPONENT OF TUNGSTATE ABC TRANSPORTER"/>
    <property type="match status" value="1"/>
</dbReference>
<evidence type="ECO:0000256" key="5">
    <source>
        <dbReference type="SAM" id="Phobius"/>
    </source>
</evidence>
<dbReference type="Proteomes" id="UP000199800">
    <property type="component" value="Unassembled WGS sequence"/>
</dbReference>
<dbReference type="PANTHER" id="PTHR43632">
    <property type="entry name" value="PERMEASE COMPONENT OF TUNGSTATE ABC TRANSPORTER"/>
    <property type="match status" value="1"/>
</dbReference>
<dbReference type="STRING" id="29364.SAMN04487772_12021"/>
<dbReference type="GO" id="GO:0016020">
    <property type="term" value="C:membrane"/>
    <property type="evidence" value="ECO:0007669"/>
    <property type="project" value="UniProtKB-SubCell"/>
</dbReference>
<dbReference type="PROSITE" id="PS50928">
    <property type="entry name" value="ABC_TM1"/>
    <property type="match status" value="1"/>
</dbReference>
<dbReference type="InterPro" id="IPR049783">
    <property type="entry name" value="ABC_perm_TupB-like"/>
</dbReference>
<protein>
    <submittedName>
        <fullName evidence="7">Tungstate transport system permease protein</fullName>
    </submittedName>
</protein>
<dbReference type="GO" id="GO:0055085">
    <property type="term" value="P:transmembrane transport"/>
    <property type="evidence" value="ECO:0007669"/>
    <property type="project" value="InterPro"/>
</dbReference>
<reference evidence="7 8" key="1">
    <citation type="submission" date="2016-10" db="EMBL/GenBank/DDBJ databases">
        <authorList>
            <person name="de Groot N.N."/>
        </authorList>
    </citation>
    <scope>NUCLEOTIDE SEQUENCE [LARGE SCALE GENOMIC DNA]</scope>
    <source>
        <strain evidence="7 8">DSM 1801</strain>
    </source>
</reference>
<evidence type="ECO:0000313" key="7">
    <source>
        <dbReference type="EMBL" id="SET43180.1"/>
    </source>
</evidence>
<keyword evidence="8" id="KW-1185">Reference proteome</keyword>
<keyword evidence="3 5" id="KW-1133">Transmembrane helix</keyword>
<evidence type="ECO:0000256" key="1">
    <source>
        <dbReference type="ARBA" id="ARBA00004141"/>
    </source>
</evidence>
<evidence type="ECO:0000256" key="2">
    <source>
        <dbReference type="ARBA" id="ARBA00022692"/>
    </source>
</evidence>
<accession>A0A1I0EDQ5</accession>
<organism evidence="7 8">
    <name type="scientific">[Clostridium] polysaccharolyticum</name>
    <dbReference type="NCBI Taxonomy" id="29364"/>
    <lineage>
        <taxon>Bacteria</taxon>
        <taxon>Bacillati</taxon>
        <taxon>Bacillota</taxon>
        <taxon>Clostridia</taxon>
        <taxon>Lachnospirales</taxon>
        <taxon>Lachnospiraceae</taxon>
    </lineage>
</organism>
<keyword evidence="4 5" id="KW-0472">Membrane</keyword>
<dbReference type="InterPro" id="IPR035906">
    <property type="entry name" value="MetI-like_sf"/>
</dbReference>
<proteinExistence type="predicted"/>
<dbReference type="AlphaFoldDB" id="A0A1I0EDQ5"/>
<evidence type="ECO:0000259" key="6">
    <source>
        <dbReference type="PROSITE" id="PS50928"/>
    </source>
</evidence>
<dbReference type="SUPFAM" id="SSF161098">
    <property type="entry name" value="MetI-like"/>
    <property type="match status" value="1"/>
</dbReference>
<dbReference type="NCBIfam" id="NF038017">
    <property type="entry name" value="ABC_perm1"/>
    <property type="match status" value="1"/>
</dbReference>
<dbReference type="Gene3D" id="1.10.3720.10">
    <property type="entry name" value="MetI-like"/>
    <property type="match status" value="1"/>
</dbReference>
<dbReference type="EMBL" id="FOHN01000020">
    <property type="protein sequence ID" value="SET43180.1"/>
    <property type="molecule type" value="Genomic_DNA"/>
</dbReference>
<dbReference type="InterPro" id="IPR000515">
    <property type="entry name" value="MetI-like"/>
</dbReference>
<feature type="transmembrane region" description="Helical" evidence="5">
    <location>
        <begin position="201"/>
        <end position="224"/>
    </location>
</feature>
<sequence>MWIEIQKAFSLLFGQDDELRQILFLTLKMSLFSTGISTIAGVTAAVLSAVTPAYPIKRYAGWLINTLMGTPPVAAGLIVFLMLSRNGPLGQLGLLYTIDAMVIAQVFLIAPIVTGLSSPVLEKKYEETKETFWGLNIGGRRKVFLLLQECRKPLAGIILSAFGRSIAEVGAVQLVGGNVQYKTRVMTTAIMLETNRGNFQLAVSLGMVLLLCSFIVNSLAGMILEK</sequence>
<feature type="transmembrane region" description="Helical" evidence="5">
    <location>
        <begin position="62"/>
        <end position="82"/>
    </location>
</feature>
<evidence type="ECO:0000256" key="4">
    <source>
        <dbReference type="ARBA" id="ARBA00023136"/>
    </source>
</evidence>
<feature type="transmembrane region" description="Helical" evidence="5">
    <location>
        <begin position="29"/>
        <end position="50"/>
    </location>
</feature>